<dbReference type="SUPFAM" id="SSF88723">
    <property type="entry name" value="PIN domain-like"/>
    <property type="match status" value="1"/>
</dbReference>
<dbReference type="SMART" id="SM00485">
    <property type="entry name" value="XPGN"/>
    <property type="match status" value="1"/>
</dbReference>
<dbReference type="Gene3D" id="3.40.50.1010">
    <property type="entry name" value="5'-nuclease"/>
    <property type="match status" value="1"/>
</dbReference>
<proteinExistence type="predicted"/>
<dbReference type="EMBL" id="MN739778">
    <property type="protein sequence ID" value="QHT26065.1"/>
    <property type="molecule type" value="Genomic_DNA"/>
</dbReference>
<protein>
    <recommendedName>
        <fullName evidence="4">XPG N-terminal domain-containing protein</fullName>
    </recommendedName>
</protein>
<dbReference type="PANTHER" id="PTHR11081">
    <property type="entry name" value="FLAP ENDONUCLEASE FAMILY MEMBER"/>
    <property type="match status" value="1"/>
</dbReference>
<dbReference type="Pfam" id="PF00752">
    <property type="entry name" value="XPG_N"/>
    <property type="match status" value="1"/>
</dbReference>
<evidence type="ECO:0000259" key="2">
    <source>
        <dbReference type="SMART" id="SM00485"/>
    </source>
</evidence>
<sequence length="350" mass="40554">MGIQGFYSMFQHLQKTVGLDSLNGKWLIIDGNFVIYKYGIGIRKMQAINNKRQADAKLSNHVFTVVYFSHMLMQRNIKPFWVFDGINVSDMKTKIITKRNDRITTSKEKLEEVEGEDYIKHYKKSLKITSDMYNECKHALDLMGVAHMSAFGEADADCAMLSGVNNDICGVYTEDSDILMFGGECIFSGIDFETNTIKSITKNDTFTYLKYLSGNVLTYEKYLKFMIIMGTDYCAGIKGISKNVLFKFYINCNMDTNEMFEKIRENKNKITIDDTEYKLNYQRSLPMKIDDIYQLYSNATPEFDAVDIQTYLDTKKEPDIERLKLFLTRCNFDKPFILNIIKNISDDRVV</sequence>
<organism evidence="3">
    <name type="scientific">viral metagenome</name>
    <dbReference type="NCBI Taxonomy" id="1070528"/>
    <lineage>
        <taxon>unclassified sequences</taxon>
        <taxon>metagenomes</taxon>
        <taxon>organismal metagenomes</taxon>
    </lineage>
</organism>
<dbReference type="AlphaFoldDB" id="A0A6C0EFF3"/>
<dbReference type="GO" id="GO:0004518">
    <property type="term" value="F:nuclease activity"/>
    <property type="evidence" value="ECO:0007669"/>
    <property type="project" value="InterPro"/>
</dbReference>
<dbReference type="Pfam" id="PF00867">
    <property type="entry name" value="XPG_I"/>
    <property type="match status" value="1"/>
</dbReference>
<dbReference type="PRINTS" id="PR00853">
    <property type="entry name" value="XPGRADSUPER"/>
</dbReference>
<evidence type="ECO:0000259" key="1">
    <source>
        <dbReference type="SMART" id="SM00484"/>
    </source>
</evidence>
<feature type="domain" description="XPG N-terminal" evidence="2">
    <location>
        <begin position="1"/>
        <end position="106"/>
    </location>
</feature>
<evidence type="ECO:0000313" key="3">
    <source>
        <dbReference type="EMBL" id="QHT26065.1"/>
    </source>
</evidence>
<accession>A0A6C0EFF3</accession>
<dbReference type="InterPro" id="IPR006086">
    <property type="entry name" value="XPG-I_dom"/>
</dbReference>
<dbReference type="SMART" id="SM00484">
    <property type="entry name" value="XPGI"/>
    <property type="match status" value="1"/>
</dbReference>
<feature type="domain" description="XPG-I" evidence="1">
    <location>
        <begin position="141"/>
        <end position="211"/>
    </location>
</feature>
<dbReference type="InterPro" id="IPR006084">
    <property type="entry name" value="XPG/Rad2"/>
</dbReference>
<dbReference type="InterPro" id="IPR006085">
    <property type="entry name" value="XPG_DNA_repair_N"/>
</dbReference>
<evidence type="ECO:0008006" key="4">
    <source>
        <dbReference type="Google" id="ProtNLM"/>
    </source>
</evidence>
<dbReference type="InterPro" id="IPR029060">
    <property type="entry name" value="PIN-like_dom_sf"/>
</dbReference>
<name>A0A6C0EFF3_9ZZZZ</name>
<reference evidence="3" key="1">
    <citation type="journal article" date="2020" name="Nature">
        <title>Giant virus diversity and host interactions through global metagenomics.</title>
        <authorList>
            <person name="Schulz F."/>
            <person name="Roux S."/>
            <person name="Paez-Espino D."/>
            <person name="Jungbluth S."/>
            <person name="Walsh D.A."/>
            <person name="Denef V.J."/>
            <person name="McMahon K.D."/>
            <person name="Konstantinidis K.T."/>
            <person name="Eloe-Fadrosh E.A."/>
            <person name="Kyrpides N.C."/>
            <person name="Woyke T."/>
        </authorList>
    </citation>
    <scope>NUCLEOTIDE SEQUENCE</scope>
    <source>
        <strain evidence="3">GVMAG-M-3300023179-27</strain>
    </source>
</reference>